<proteinExistence type="predicted"/>
<dbReference type="Proteomes" id="UP000828390">
    <property type="component" value="Unassembled WGS sequence"/>
</dbReference>
<dbReference type="EMBL" id="JAIWYP010000018">
    <property type="protein sequence ID" value="KAH3693055.1"/>
    <property type="molecule type" value="Genomic_DNA"/>
</dbReference>
<dbReference type="AlphaFoldDB" id="A0A9D4B8D7"/>
<accession>A0A9D4B8D7</accession>
<keyword evidence="2" id="KW-1185">Reference proteome</keyword>
<comment type="caution">
    <text evidence="1">The sequence shown here is derived from an EMBL/GenBank/DDBJ whole genome shotgun (WGS) entry which is preliminary data.</text>
</comment>
<gene>
    <name evidence="1" type="ORF">DPMN_193392</name>
</gene>
<reference evidence="1" key="1">
    <citation type="journal article" date="2019" name="bioRxiv">
        <title>The Genome of the Zebra Mussel, Dreissena polymorpha: A Resource for Invasive Species Research.</title>
        <authorList>
            <person name="McCartney M.A."/>
            <person name="Auch B."/>
            <person name="Kono T."/>
            <person name="Mallez S."/>
            <person name="Zhang Y."/>
            <person name="Obille A."/>
            <person name="Becker A."/>
            <person name="Abrahante J.E."/>
            <person name="Garbe J."/>
            <person name="Badalamenti J.P."/>
            <person name="Herman A."/>
            <person name="Mangelson H."/>
            <person name="Liachko I."/>
            <person name="Sullivan S."/>
            <person name="Sone E.D."/>
            <person name="Koren S."/>
            <person name="Silverstein K.A.T."/>
            <person name="Beckman K.B."/>
            <person name="Gohl D.M."/>
        </authorList>
    </citation>
    <scope>NUCLEOTIDE SEQUENCE</scope>
    <source>
        <strain evidence="1">Duluth1</strain>
        <tissue evidence="1">Whole animal</tissue>
    </source>
</reference>
<reference evidence="1" key="2">
    <citation type="submission" date="2020-11" db="EMBL/GenBank/DDBJ databases">
        <authorList>
            <person name="McCartney M.A."/>
            <person name="Auch B."/>
            <person name="Kono T."/>
            <person name="Mallez S."/>
            <person name="Becker A."/>
            <person name="Gohl D.M."/>
            <person name="Silverstein K.A.T."/>
            <person name="Koren S."/>
            <person name="Bechman K.B."/>
            <person name="Herman A."/>
            <person name="Abrahante J.E."/>
            <person name="Garbe J."/>
        </authorList>
    </citation>
    <scope>NUCLEOTIDE SEQUENCE</scope>
    <source>
        <strain evidence="1">Duluth1</strain>
        <tissue evidence="1">Whole animal</tissue>
    </source>
</reference>
<name>A0A9D4B8D7_DREPO</name>
<evidence type="ECO:0000313" key="2">
    <source>
        <dbReference type="Proteomes" id="UP000828390"/>
    </source>
</evidence>
<protein>
    <submittedName>
        <fullName evidence="1">Uncharacterized protein</fullName>
    </submittedName>
</protein>
<evidence type="ECO:0000313" key="1">
    <source>
        <dbReference type="EMBL" id="KAH3693055.1"/>
    </source>
</evidence>
<organism evidence="1 2">
    <name type="scientific">Dreissena polymorpha</name>
    <name type="common">Zebra mussel</name>
    <name type="synonym">Mytilus polymorpha</name>
    <dbReference type="NCBI Taxonomy" id="45954"/>
    <lineage>
        <taxon>Eukaryota</taxon>
        <taxon>Metazoa</taxon>
        <taxon>Spiralia</taxon>
        <taxon>Lophotrochozoa</taxon>
        <taxon>Mollusca</taxon>
        <taxon>Bivalvia</taxon>
        <taxon>Autobranchia</taxon>
        <taxon>Heteroconchia</taxon>
        <taxon>Euheterodonta</taxon>
        <taxon>Imparidentia</taxon>
        <taxon>Neoheterodontei</taxon>
        <taxon>Myida</taxon>
        <taxon>Dreissenoidea</taxon>
        <taxon>Dreissenidae</taxon>
        <taxon>Dreissena</taxon>
    </lineage>
</organism>
<sequence>METIPGYFHIPWTIVHPFFLNIDAGKGWKLSPNTPASYFPWISMENPGQSTPGMLPPWRDERRRDFWKCRPMWVGEEKSQQRWCHSVVLREVIVVMETSMVVSPEPEGVHSK</sequence>